<dbReference type="InterPro" id="IPR013324">
    <property type="entry name" value="RNA_pol_sigma_r3/r4-like"/>
</dbReference>
<dbReference type="NCBIfam" id="TIGR02937">
    <property type="entry name" value="sigma70-ECF"/>
    <property type="match status" value="1"/>
</dbReference>
<evidence type="ECO:0000256" key="1">
    <source>
        <dbReference type="ARBA" id="ARBA00010641"/>
    </source>
</evidence>
<dbReference type="InterPro" id="IPR039425">
    <property type="entry name" value="RNA_pol_sigma-70-like"/>
</dbReference>
<accession>A0A562TMN3</accession>
<dbReference type="EMBL" id="VLLI01000018">
    <property type="protein sequence ID" value="TWI94817.1"/>
    <property type="molecule type" value="Genomic_DNA"/>
</dbReference>
<dbReference type="Gene3D" id="1.10.1740.10">
    <property type="match status" value="1"/>
</dbReference>
<organism evidence="7 8">
    <name type="scientific">Mucilaginibacter frigoritolerans</name>
    <dbReference type="NCBI Taxonomy" id="652788"/>
    <lineage>
        <taxon>Bacteria</taxon>
        <taxon>Pseudomonadati</taxon>
        <taxon>Bacteroidota</taxon>
        <taxon>Sphingobacteriia</taxon>
        <taxon>Sphingobacteriales</taxon>
        <taxon>Sphingobacteriaceae</taxon>
        <taxon>Mucilaginibacter</taxon>
    </lineage>
</organism>
<evidence type="ECO:0000256" key="4">
    <source>
        <dbReference type="ARBA" id="ARBA00023163"/>
    </source>
</evidence>
<dbReference type="PANTHER" id="PTHR43133:SF25">
    <property type="entry name" value="RNA POLYMERASE SIGMA FACTOR RFAY-RELATED"/>
    <property type="match status" value="1"/>
</dbReference>
<evidence type="ECO:0000256" key="2">
    <source>
        <dbReference type="ARBA" id="ARBA00023015"/>
    </source>
</evidence>
<dbReference type="GO" id="GO:0006352">
    <property type="term" value="P:DNA-templated transcription initiation"/>
    <property type="evidence" value="ECO:0007669"/>
    <property type="project" value="InterPro"/>
</dbReference>
<dbReference type="InterPro" id="IPR007627">
    <property type="entry name" value="RNA_pol_sigma70_r2"/>
</dbReference>
<evidence type="ECO:0000313" key="8">
    <source>
        <dbReference type="Proteomes" id="UP000317010"/>
    </source>
</evidence>
<evidence type="ECO:0000256" key="3">
    <source>
        <dbReference type="ARBA" id="ARBA00023082"/>
    </source>
</evidence>
<evidence type="ECO:0000259" key="5">
    <source>
        <dbReference type="Pfam" id="PF04542"/>
    </source>
</evidence>
<keyword evidence="3" id="KW-0731">Sigma factor</keyword>
<dbReference type="InterPro" id="IPR036388">
    <property type="entry name" value="WH-like_DNA-bd_sf"/>
</dbReference>
<keyword evidence="2" id="KW-0805">Transcription regulation</keyword>
<dbReference type="InterPro" id="IPR014284">
    <property type="entry name" value="RNA_pol_sigma-70_dom"/>
</dbReference>
<sequence>MGYSVFSGTMFALLLIQNFNSMTKIEFNTLVLRQATSLRSYALHFTHDADDANDLVQDTMLKAITYYNKFKEGTNLKGWLYTIMKNTFINNYRRFIKMNTFVTKSDEISSPNLVFSSTKNQGEAKFVMDDLKKALDRLPADYYVPFTMYFEGHKYHEIADHLEIPIGTVKTRIHVARKLLKKSLKAYDNGIAKPVYAEN</sequence>
<evidence type="ECO:0000313" key="7">
    <source>
        <dbReference type="EMBL" id="TWI94817.1"/>
    </source>
</evidence>
<keyword evidence="4" id="KW-0804">Transcription</keyword>
<dbReference type="SUPFAM" id="SSF88659">
    <property type="entry name" value="Sigma3 and sigma4 domains of RNA polymerase sigma factors"/>
    <property type="match status" value="1"/>
</dbReference>
<evidence type="ECO:0000259" key="6">
    <source>
        <dbReference type="Pfam" id="PF08281"/>
    </source>
</evidence>
<reference evidence="7 8" key="1">
    <citation type="submission" date="2019-07" db="EMBL/GenBank/DDBJ databases">
        <title>Genomic Encyclopedia of Archaeal and Bacterial Type Strains, Phase II (KMG-II): from individual species to whole genera.</title>
        <authorList>
            <person name="Goeker M."/>
        </authorList>
    </citation>
    <scope>NUCLEOTIDE SEQUENCE [LARGE SCALE GENOMIC DNA]</scope>
    <source>
        <strain evidence="7 8">ATCC BAA-1854</strain>
    </source>
</reference>
<dbReference type="Gene3D" id="1.10.10.10">
    <property type="entry name" value="Winged helix-like DNA-binding domain superfamily/Winged helix DNA-binding domain"/>
    <property type="match status" value="1"/>
</dbReference>
<dbReference type="GO" id="GO:0016987">
    <property type="term" value="F:sigma factor activity"/>
    <property type="evidence" value="ECO:0007669"/>
    <property type="project" value="UniProtKB-KW"/>
</dbReference>
<dbReference type="CDD" id="cd06171">
    <property type="entry name" value="Sigma70_r4"/>
    <property type="match status" value="1"/>
</dbReference>
<proteinExistence type="inferred from homology"/>
<dbReference type="InterPro" id="IPR013249">
    <property type="entry name" value="RNA_pol_sigma70_r4_t2"/>
</dbReference>
<dbReference type="GO" id="GO:0003677">
    <property type="term" value="F:DNA binding"/>
    <property type="evidence" value="ECO:0007669"/>
    <property type="project" value="InterPro"/>
</dbReference>
<protein>
    <submittedName>
        <fullName evidence="7">RNA polymerase sigma-70 factor (ECF subfamily)</fullName>
    </submittedName>
</protein>
<comment type="similarity">
    <text evidence="1">Belongs to the sigma-70 factor family. ECF subfamily.</text>
</comment>
<feature type="domain" description="RNA polymerase sigma factor 70 region 4 type 2" evidence="6">
    <location>
        <begin position="130"/>
        <end position="180"/>
    </location>
</feature>
<dbReference type="SUPFAM" id="SSF88946">
    <property type="entry name" value="Sigma2 domain of RNA polymerase sigma factors"/>
    <property type="match status" value="1"/>
</dbReference>
<feature type="domain" description="RNA polymerase sigma-70 region 2" evidence="5">
    <location>
        <begin position="35"/>
        <end position="94"/>
    </location>
</feature>
<dbReference type="Proteomes" id="UP000317010">
    <property type="component" value="Unassembled WGS sequence"/>
</dbReference>
<dbReference type="InterPro" id="IPR013325">
    <property type="entry name" value="RNA_pol_sigma_r2"/>
</dbReference>
<comment type="caution">
    <text evidence="7">The sequence shown here is derived from an EMBL/GenBank/DDBJ whole genome shotgun (WGS) entry which is preliminary data.</text>
</comment>
<dbReference type="AlphaFoldDB" id="A0A562TMN3"/>
<dbReference type="Pfam" id="PF04542">
    <property type="entry name" value="Sigma70_r2"/>
    <property type="match status" value="1"/>
</dbReference>
<dbReference type="Pfam" id="PF08281">
    <property type="entry name" value="Sigma70_r4_2"/>
    <property type="match status" value="1"/>
</dbReference>
<keyword evidence="8" id="KW-1185">Reference proteome</keyword>
<gene>
    <name evidence="7" type="ORF">JN11_04599</name>
</gene>
<name>A0A562TMN3_9SPHI</name>
<dbReference type="PANTHER" id="PTHR43133">
    <property type="entry name" value="RNA POLYMERASE ECF-TYPE SIGMA FACTO"/>
    <property type="match status" value="1"/>
</dbReference>